<evidence type="ECO:0000256" key="2">
    <source>
        <dbReference type="ARBA" id="ARBA00022840"/>
    </source>
</evidence>
<evidence type="ECO:0000256" key="1">
    <source>
        <dbReference type="ARBA" id="ARBA00022741"/>
    </source>
</evidence>
<feature type="transmembrane region" description="Helical" evidence="3">
    <location>
        <begin position="25"/>
        <end position="44"/>
    </location>
</feature>
<gene>
    <name evidence="5" type="ORF">LX69_02474</name>
</gene>
<proteinExistence type="predicted"/>
<dbReference type="Proteomes" id="UP000249239">
    <property type="component" value="Unassembled WGS sequence"/>
</dbReference>
<dbReference type="RefSeq" id="WP_170124368.1">
    <property type="nucleotide sequence ID" value="NZ_QKZK01000021.1"/>
</dbReference>
<dbReference type="PANTHER" id="PTHR32309">
    <property type="entry name" value="TYROSINE-PROTEIN KINASE"/>
    <property type="match status" value="1"/>
</dbReference>
<reference evidence="5 6" key="1">
    <citation type="submission" date="2018-06" db="EMBL/GenBank/DDBJ databases">
        <title>Genomic Encyclopedia of Archaeal and Bacterial Type Strains, Phase II (KMG-II): from individual species to whole genera.</title>
        <authorList>
            <person name="Goeker M."/>
        </authorList>
    </citation>
    <scope>NUCLEOTIDE SEQUENCE [LARGE SCALE GENOMIC DNA]</scope>
    <source>
        <strain evidence="5 6">DSM 6779</strain>
    </source>
</reference>
<dbReference type="InterPro" id="IPR050445">
    <property type="entry name" value="Bact_polysacc_biosynth/exp"/>
</dbReference>
<dbReference type="InterPro" id="IPR005702">
    <property type="entry name" value="Wzc-like_C"/>
</dbReference>
<comment type="caution">
    <text evidence="5">The sequence shown here is derived from an EMBL/GenBank/DDBJ whole genome shotgun (WGS) entry which is preliminary data.</text>
</comment>
<dbReference type="GO" id="GO:0005886">
    <property type="term" value="C:plasma membrane"/>
    <property type="evidence" value="ECO:0007669"/>
    <property type="project" value="TreeGrafter"/>
</dbReference>
<dbReference type="InterPro" id="IPR032807">
    <property type="entry name" value="GNVR"/>
</dbReference>
<dbReference type="GO" id="GO:0005524">
    <property type="term" value="F:ATP binding"/>
    <property type="evidence" value="ECO:0007669"/>
    <property type="project" value="UniProtKB-KW"/>
</dbReference>
<evidence type="ECO:0000259" key="4">
    <source>
        <dbReference type="Pfam" id="PF13807"/>
    </source>
</evidence>
<sequence>MSELGDFIPQKEFNLKKTVMQTLKYWYYIPIVFVVALLVSLYVLKTTTPAYRINCKVLISGSNDGKVGSISGASDLPGIILGTGQSSIENQLIILTSNKQIEKTLRQLDFGVSYYRKDFGKVLEIYKNSPFKVIVDTTVLKRNDIIFEVKFLSKDEFTLRLVDDDATKPVKYRFFEKINEPGYSFSIVPVEENLHGSQYDKNTYLFKFNSLRRLVGEYKGKLQMTRVMNGSSIVELSVVEGNVQKGVDFLNRLSVNAVNYSLERKNLIATNTIQFIEKELMGVSDSLVAAEKVLENFRSRNEVMDVSMQGQMIIKQSQDLENQRASVAVRLDYYNYLIDYITNNRDVQEMMFPSAMGVDDPMLTQLINELSSRNAEKAGLQFNSKVANPRISQIDHRIQQLKTSILENTKSVIATTNLTLRDLDKRLMDLSYQIRKLPKTEQLLVNIERKFQLSNEMYTFLLQRRSEAQLAKAANLPDHEIIEEAAGVGKVAPDVNRIMIIMFLVGLLLPAVVIFLMVYFNGKVQDKEDVELITRYPILGQIPYSKKSTDIQHVLSNPRSSLAEAFRSVRTSLGFFHISKTNQTFLITSIIPGEGKSFCALNLAASYAQMGKRTVLIGFDLRKPALELLLKDIVSERGITDFYLSDESTDPDVVSSGIPNLDILFSGPVPPNPAELIAGGKTAELFDYLKSNYEIVVVDSPPVGLVSDAHLLAAYSDLNILVVRHDFTPKAALKQLLSDEKVVKSDRMSVMVNALPCKNGGYAYMYGYGEGYYSSN</sequence>
<feature type="transmembrane region" description="Helical" evidence="3">
    <location>
        <begin position="498"/>
        <end position="520"/>
    </location>
</feature>
<keyword evidence="1" id="KW-0547">Nucleotide-binding</keyword>
<organism evidence="5 6">
    <name type="scientific">Breznakibacter xylanolyticus</name>
    <dbReference type="NCBI Taxonomy" id="990"/>
    <lineage>
        <taxon>Bacteria</taxon>
        <taxon>Pseudomonadati</taxon>
        <taxon>Bacteroidota</taxon>
        <taxon>Bacteroidia</taxon>
        <taxon>Marinilabiliales</taxon>
        <taxon>Marinilabiliaceae</taxon>
        <taxon>Breznakibacter</taxon>
    </lineage>
</organism>
<keyword evidence="2" id="KW-0067">ATP-binding</keyword>
<dbReference type="Gene3D" id="3.40.50.300">
    <property type="entry name" value="P-loop containing nucleotide triphosphate hydrolases"/>
    <property type="match status" value="1"/>
</dbReference>
<dbReference type="GO" id="GO:0004713">
    <property type="term" value="F:protein tyrosine kinase activity"/>
    <property type="evidence" value="ECO:0007669"/>
    <property type="project" value="TreeGrafter"/>
</dbReference>
<feature type="domain" description="Tyrosine-protein kinase G-rich" evidence="4">
    <location>
        <begin position="439"/>
        <end position="516"/>
    </location>
</feature>
<dbReference type="NCBIfam" id="TIGR01007">
    <property type="entry name" value="eps_fam"/>
    <property type="match status" value="1"/>
</dbReference>
<keyword evidence="6" id="KW-1185">Reference proteome</keyword>
<evidence type="ECO:0000313" key="5">
    <source>
        <dbReference type="EMBL" id="PZX14294.1"/>
    </source>
</evidence>
<accession>A0A2W7NC40</accession>
<name>A0A2W7NC40_9BACT</name>
<evidence type="ECO:0000313" key="6">
    <source>
        <dbReference type="Proteomes" id="UP000249239"/>
    </source>
</evidence>
<dbReference type="AlphaFoldDB" id="A0A2W7NC40"/>
<dbReference type="SUPFAM" id="SSF52540">
    <property type="entry name" value="P-loop containing nucleoside triphosphate hydrolases"/>
    <property type="match status" value="1"/>
</dbReference>
<protein>
    <submittedName>
        <fullName evidence="5">Capsular exopolysaccharide synthesis family protein</fullName>
    </submittedName>
</protein>
<dbReference type="InterPro" id="IPR027417">
    <property type="entry name" value="P-loop_NTPase"/>
</dbReference>
<evidence type="ECO:0000256" key="3">
    <source>
        <dbReference type="SAM" id="Phobius"/>
    </source>
</evidence>
<dbReference type="CDD" id="cd05387">
    <property type="entry name" value="BY-kinase"/>
    <property type="match status" value="1"/>
</dbReference>
<dbReference type="PANTHER" id="PTHR32309:SF13">
    <property type="entry name" value="FERRIC ENTEROBACTIN TRANSPORT PROTEIN FEPE"/>
    <property type="match status" value="1"/>
</dbReference>
<dbReference type="Pfam" id="PF13807">
    <property type="entry name" value="GNVR"/>
    <property type="match status" value="1"/>
</dbReference>
<dbReference type="EMBL" id="QKZK01000021">
    <property type="protein sequence ID" value="PZX14294.1"/>
    <property type="molecule type" value="Genomic_DNA"/>
</dbReference>
<keyword evidence="3" id="KW-0472">Membrane</keyword>
<keyword evidence="3" id="KW-1133">Transmembrane helix</keyword>
<keyword evidence="3" id="KW-0812">Transmembrane</keyword>